<gene>
    <name evidence="4" type="ORF">HF521_007762</name>
</gene>
<evidence type="ECO:0000313" key="4">
    <source>
        <dbReference type="EMBL" id="KAF7694009.1"/>
    </source>
</evidence>
<feature type="region of interest" description="Disordered" evidence="3">
    <location>
        <begin position="36"/>
        <end position="65"/>
    </location>
</feature>
<evidence type="ECO:0000256" key="2">
    <source>
        <dbReference type="ARBA" id="ARBA00022703"/>
    </source>
</evidence>
<dbReference type="Gene3D" id="1.10.437.10">
    <property type="entry name" value="Blc2-like"/>
    <property type="match status" value="1"/>
</dbReference>
<evidence type="ECO:0000256" key="3">
    <source>
        <dbReference type="SAM" id="MobiDB-lite"/>
    </source>
</evidence>
<name>A0A8T0AM59_SILME</name>
<dbReference type="EMBL" id="JABFDY010000018">
    <property type="protein sequence ID" value="KAF7694009.1"/>
    <property type="molecule type" value="Genomic_DNA"/>
</dbReference>
<reference evidence="4" key="1">
    <citation type="submission" date="2020-08" db="EMBL/GenBank/DDBJ databases">
        <title>Chromosome-level assembly of Southern catfish (Silurus meridionalis) provides insights into visual adaptation to the nocturnal and benthic lifestyles.</title>
        <authorList>
            <person name="Zhang Y."/>
            <person name="Wang D."/>
            <person name="Peng Z."/>
        </authorList>
    </citation>
    <scope>NUCLEOTIDE SEQUENCE</scope>
    <source>
        <strain evidence="4">SWU-2019-XX</strain>
        <tissue evidence="4">Muscle</tissue>
    </source>
</reference>
<sequence length="254" mass="29231">MANGSDGQTVDQAEQLALLFPKDSIEYKLLLRYTQKKTHSQPPQSNGVGETKTGSPTKLRGHNKSNKSKKFHLQKFFSCIQPAKKKPVRQQASTFPSPHQGEVEQIVNRLTEITDHVHFITSDIETDSDDVVERLVELIREHGDKLNEKIERDHMLRKNLQDCFSYTFFKQVTQMFMRRLSPEEHPTTQSPEQAKIALTCELTSRLNTMDCLPMNRALGFGAKYLQDYFTPWVIEQGGYEKVFCTPVDEDEEVH</sequence>
<comment type="caution">
    <text evidence="4">The sequence shown here is derived from an EMBL/GenBank/DDBJ whole genome shotgun (WGS) entry which is preliminary data.</text>
</comment>
<keyword evidence="5" id="KW-1185">Reference proteome</keyword>
<dbReference type="SUPFAM" id="SSF56854">
    <property type="entry name" value="Bcl-2 inhibitors of programmed cell death"/>
    <property type="match status" value="1"/>
</dbReference>
<feature type="compositionally biased region" description="Polar residues" evidence="3">
    <location>
        <begin position="40"/>
        <end position="56"/>
    </location>
</feature>
<protein>
    <recommendedName>
        <fullName evidence="6">Apoptosis facilitator Bcl-2-like protein 14</fullName>
    </recommendedName>
</protein>
<evidence type="ECO:0000256" key="1">
    <source>
        <dbReference type="ARBA" id="ARBA00022553"/>
    </source>
</evidence>
<dbReference type="Proteomes" id="UP000606274">
    <property type="component" value="Unassembled WGS sequence"/>
</dbReference>
<dbReference type="PANTHER" id="PTHR14965">
    <property type="entry name" value="SI:CH73-248E21.1"/>
    <property type="match status" value="1"/>
</dbReference>
<keyword evidence="2" id="KW-0053">Apoptosis</keyword>
<keyword evidence="1" id="KW-0597">Phosphoprotein</keyword>
<organism evidence="4 5">
    <name type="scientific">Silurus meridionalis</name>
    <name type="common">Southern catfish</name>
    <name type="synonym">Silurus soldatovi meridionalis</name>
    <dbReference type="NCBI Taxonomy" id="175797"/>
    <lineage>
        <taxon>Eukaryota</taxon>
        <taxon>Metazoa</taxon>
        <taxon>Chordata</taxon>
        <taxon>Craniata</taxon>
        <taxon>Vertebrata</taxon>
        <taxon>Euteleostomi</taxon>
        <taxon>Actinopterygii</taxon>
        <taxon>Neopterygii</taxon>
        <taxon>Teleostei</taxon>
        <taxon>Ostariophysi</taxon>
        <taxon>Siluriformes</taxon>
        <taxon>Siluridae</taxon>
        <taxon>Silurus</taxon>
    </lineage>
</organism>
<evidence type="ECO:0008006" key="6">
    <source>
        <dbReference type="Google" id="ProtNLM"/>
    </source>
</evidence>
<dbReference type="AlphaFoldDB" id="A0A8T0AM59"/>
<dbReference type="PANTHER" id="PTHR14965:SF1">
    <property type="entry name" value="APOPTOSIS FACILITATOR BCL-2-LIKE PROTEIN 14"/>
    <property type="match status" value="1"/>
</dbReference>
<proteinExistence type="predicted"/>
<dbReference type="InterPro" id="IPR036834">
    <property type="entry name" value="Bcl-2-like_sf"/>
</dbReference>
<dbReference type="GO" id="GO:0006915">
    <property type="term" value="P:apoptotic process"/>
    <property type="evidence" value="ECO:0007669"/>
    <property type="project" value="UniProtKB-KW"/>
</dbReference>
<evidence type="ECO:0000313" key="5">
    <source>
        <dbReference type="Proteomes" id="UP000606274"/>
    </source>
</evidence>
<accession>A0A8T0AM59</accession>
<dbReference type="GO" id="GO:2001236">
    <property type="term" value="P:regulation of extrinsic apoptotic signaling pathway"/>
    <property type="evidence" value="ECO:0007669"/>
    <property type="project" value="TreeGrafter"/>
</dbReference>